<evidence type="ECO:0000259" key="5">
    <source>
        <dbReference type="Pfam" id="PF04542"/>
    </source>
</evidence>
<proteinExistence type="inferred from homology"/>
<dbReference type="InterPro" id="IPR013249">
    <property type="entry name" value="RNA_pol_sigma70_r4_t2"/>
</dbReference>
<sequence length="181" mass="20873">MSVEVDMWQHGLTDPAKRREAFSMAVRRYSEPLYWKIRHIVLTHEDANDVLQNTFIKAWNSLDNFKNDSKISTWLFRIAINESLDFVRKQKVRAVVSQDGDGAVADTLLADTYFDGDRTQALLQEAIAQLPEVQRAVFTLRYYDEMKYSAMSEVLGTTEGALKASYHLAVKKITEYLKTRD</sequence>
<dbReference type="InterPro" id="IPR036388">
    <property type="entry name" value="WH-like_DNA-bd_sf"/>
</dbReference>
<dbReference type="EMBL" id="AP035785">
    <property type="protein sequence ID" value="BFO71040.1"/>
    <property type="molecule type" value="Genomic_DNA"/>
</dbReference>
<evidence type="ECO:0000256" key="2">
    <source>
        <dbReference type="ARBA" id="ARBA00023015"/>
    </source>
</evidence>
<dbReference type="CDD" id="cd06171">
    <property type="entry name" value="Sigma70_r4"/>
    <property type="match status" value="1"/>
</dbReference>
<dbReference type="NCBIfam" id="TIGR02937">
    <property type="entry name" value="sigma70-ECF"/>
    <property type="match status" value="1"/>
</dbReference>
<comment type="similarity">
    <text evidence="1">Belongs to the sigma-70 factor family. ECF subfamily.</text>
</comment>
<gene>
    <name evidence="7" type="ORF">GTC17253_10060</name>
</gene>
<dbReference type="Pfam" id="PF08281">
    <property type="entry name" value="Sigma70_r4_2"/>
    <property type="match status" value="1"/>
</dbReference>
<organism evidence="7">
    <name type="scientific">Prevotella sp. GTC17253</name>
    <dbReference type="NCBI Taxonomy" id="3236793"/>
    <lineage>
        <taxon>Bacteria</taxon>
        <taxon>Pseudomonadati</taxon>
        <taxon>Bacteroidota</taxon>
        <taxon>Bacteroidia</taxon>
        <taxon>Bacteroidales</taxon>
        <taxon>Prevotellaceae</taxon>
        <taxon>Prevotella</taxon>
    </lineage>
</organism>
<dbReference type="SUPFAM" id="SSF88659">
    <property type="entry name" value="Sigma3 and sigma4 domains of RNA polymerase sigma factors"/>
    <property type="match status" value="1"/>
</dbReference>
<dbReference type="InterPro" id="IPR014284">
    <property type="entry name" value="RNA_pol_sigma-70_dom"/>
</dbReference>
<feature type="domain" description="RNA polymerase sigma-70 region 2" evidence="5">
    <location>
        <begin position="26"/>
        <end position="91"/>
    </location>
</feature>
<dbReference type="Gene3D" id="1.10.1740.10">
    <property type="match status" value="1"/>
</dbReference>
<protein>
    <submittedName>
        <fullName evidence="7">RNA polymerase sigma factor</fullName>
    </submittedName>
</protein>
<evidence type="ECO:0000259" key="6">
    <source>
        <dbReference type="Pfam" id="PF08281"/>
    </source>
</evidence>
<dbReference type="InterPro" id="IPR013324">
    <property type="entry name" value="RNA_pol_sigma_r3/r4-like"/>
</dbReference>
<dbReference type="InterPro" id="IPR007627">
    <property type="entry name" value="RNA_pol_sigma70_r2"/>
</dbReference>
<keyword evidence="4" id="KW-0804">Transcription</keyword>
<dbReference type="GO" id="GO:0016987">
    <property type="term" value="F:sigma factor activity"/>
    <property type="evidence" value="ECO:0007669"/>
    <property type="project" value="UniProtKB-KW"/>
</dbReference>
<dbReference type="SUPFAM" id="SSF88946">
    <property type="entry name" value="Sigma2 domain of RNA polymerase sigma factors"/>
    <property type="match status" value="1"/>
</dbReference>
<dbReference type="PANTHER" id="PTHR43133">
    <property type="entry name" value="RNA POLYMERASE ECF-TYPE SIGMA FACTO"/>
    <property type="match status" value="1"/>
</dbReference>
<dbReference type="AlphaFoldDB" id="A0AB33IY86"/>
<dbReference type="GO" id="GO:0006352">
    <property type="term" value="P:DNA-templated transcription initiation"/>
    <property type="evidence" value="ECO:0007669"/>
    <property type="project" value="InterPro"/>
</dbReference>
<evidence type="ECO:0000256" key="1">
    <source>
        <dbReference type="ARBA" id="ARBA00010641"/>
    </source>
</evidence>
<dbReference type="Gene3D" id="1.10.10.10">
    <property type="entry name" value="Winged helix-like DNA-binding domain superfamily/Winged helix DNA-binding domain"/>
    <property type="match status" value="1"/>
</dbReference>
<evidence type="ECO:0000256" key="3">
    <source>
        <dbReference type="ARBA" id="ARBA00023082"/>
    </source>
</evidence>
<reference evidence="7" key="1">
    <citation type="submission" date="2024-07" db="EMBL/GenBank/DDBJ databases">
        <title>Complete genome sequence of Prevotella sp. YM-2024 GTC17253.</title>
        <authorList>
            <person name="Hayashi M."/>
            <person name="Muto Y."/>
            <person name="Tanaka K."/>
            <person name="Niwa H."/>
        </authorList>
    </citation>
    <scope>NUCLEOTIDE SEQUENCE</scope>
    <source>
        <strain evidence="7">GTC17253</strain>
    </source>
</reference>
<feature type="domain" description="RNA polymerase sigma factor 70 region 4 type 2" evidence="6">
    <location>
        <begin position="122"/>
        <end position="173"/>
    </location>
</feature>
<dbReference type="InterPro" id="IPR013325">
    <property type="entry name" value="RNA_pol_sigma_r2"/>
</dbReference>
<evidence type="ECO:0000313" key="7">
    <source>
        <dbReference type="EMBL" id="BFO71040.1"/>
    </source>
</evidence>
<name>A0AB33IY86_9BACT</name>
<dbReference type="GO" id="GO:0003677">
    <property type="term" value="F:DNA binding"/>
    <property type="evidence" value="ECO:0007669"/>
    <property type="project" value="InterPro"/>
</dbReference>
<keyword evidence="2" id="KW-0805">Transcription regulation</keyword>
<dbReference type="InterPro" id="IPR039425">
    <property type="entry name" value="RNA_pol_sigma-70-like"/>
</dbReference>
<dbReference type="PANTHER" id="PTHR43133:SF51">
    <property type="entry name" value="RNA POLYMERASE SIGMA FACTOR"/>
    <property type="match status" value="1"/>
</dbReference>
<keyword evidence="3" id="KW-0731">Sigma factor</keyword>
<dbReference type="Pfam" id="PF04542">
    <property type="entry name" value="Sigma70_r2"/>
    <property type="match status" value="1"/>
</dbReference>
<accession>A0AB33IY86</accession>
<evidence type="ECO:0000256" key="4">
    <source>
        <dbReference type="ARBA" id="ARBA00023163"/>
    </source>
</evidence>